<dbReference type="EMBL" id="KV441548">
    <property type="protein sequence ID" value="OAG13099.1"/>
    <property type="molecule type" value="Genomic_DNA"/>
</dbReference>
<name>A0A177D225_9PLEO</name>
<dbReference type="SUPFAM" id="SSF53474">
    <property type="entry name" value="alpha/beta-Hydrolases"/>
    <property type="match status" value="1"/>
</dbReference>
<dbReference type="OrthoDB" id="2363873at2759"/>
<dbReference type="PANTHER" id="PTHR10272:SF14">
    <property type="entry name" value="PAF ACETYLHYDROLASE FAMILY PROTEIN"/>
    <property type="match status" value="1"/>
</dbReference>
<gene>
    <name evidence="5" type="ORF">CC84DRAFT_1160318</name>
</gene>
<keyword evidence="2" id="KW-0378">Hydrolase</keyword>
<dbReference type="Proteomes" id="UP000077069">
    <property type="component" value="Unassembled WGS sequence"/>
</dbReference>
<dbReference type="InterPro" id="IPR029058">
    <property type="entry name" value="AB_hydrolase_fold"/>
</dbReference>
<evidence type="ECO:0000256" key="3">
    <source>
        <dbReference type="ARBA" id="ARBA00022963"/>
    </source>
</evidence>
<protein>
    <recommendedName>
        <fullName evidence="1">1-alkyl-2-acetylglycerophosphocholine esterase</fullName>
        <ecNumber evidence="1">3.1.1.47</ecNumber>
    </recommendedName>
</protein>
<keyword evidence="6" id="KW-1185">Reference proteome</keyword>
<evidence type="ECO:0000313" key="6">
    <source>
        <dbReference type="Proteomes" id="UP000077069"/>
    </source>
</evidence>
<evidence type="ECO:0000313" key="5">
    <source>
        <dbReference type="EMBL" id="OAG13099.1"/>
    </source>
</evidence>
<dbReference type="RefSeq" id="XP_018043464.1">
    <property type="nucleotide sequence ID" value="XM_018177471.1"/>
</dbReference>
<evidence type="ECO:0000256" key="4">
    <source>
        <dbReference type="ARBA" id="ARBA00023098"/>
    </source>
</evidence>
<sequence>MGTELGISSDELGQIAFQVCCTTAREASRTVSDVPLVFLLHGLGGTRLLHSALAQELASEGFAVLTMDHTFESIAVEFPDGSVVPGLNASDPTITDPERLDPLHQIRIDDVRFAVSRLASKEVAAKVAPDASCGFNTSRVVALGHSFGGSASIQLLMLDSRFVGGLNLDGNQHGNISDAQQPAVLVGAAGATAYPHNSTTDPSWAETLRHLKGWKAEIGVTDMAHMGFTDLAYLSGIGALTLEKEVADPLVGSLDGRRSFEIVSTYVKEFLGFVLDGKNTTLFDMPSPEFPEVVVV</sequence>
<dbReference type="AlphaFoldDB" id="A0A177D225"/>
<keyword evidence="3" id="KW-0442">Lipid degradation</keyword>
<reference evidence="5 6" key="1">
    <citation type="submission" date="2016-05" db="EMBL/GenBank/DDBJ databases">
        <title>Comparative analysis of secretome profiles of manganese(II)-oxidizing ascomycete fungi.</title>
        <authorList>
            <consortium name="DOE Joint Genome Institute"/>
            <person name="Zeiner C.A."/>
            <person name="Purvine S.O."/>
            <person name="Zink E.M."/>
            <person name="Wu S."/>
            <person name="Pasa-Tolic L."/>
            <person name="Chaput D.L."/>
            <person name="Haridas S."/>
            <person name="Grigoriev I.V."/>
            <person name="Santelli C.M."/>
            <person name="Hansel C.M."/>
        </authorList>
    </citation>
    <scope>NUCLEOTIDE SEQUENCE [LARGE SCALE GENOMIC DNA]</scope>
    <source>
        <strain evidence="5 6">AP3s5-JAC2a</strain>
    </source>
</reference>
<dbReference type="Pfam" id="PF03403">
    <property type="entry name" value="PAF-AH_p_II"/>
    <property type="match status" value="1"/>
</dbReference>
<evidence type="ECO:0000256" key="2">
    <source>
        <dbReference type="ARBA" id="ARBA00022801"/>
    </source>
</evidence>
<dbReference type="GeneID" id="28760957"/>
<proteinExistence type="predicted"/>
<dbReference type="GO" id="GO:0003847">
    <property type="term" value="F:1-alkyl-2-acetylglycerophosphocholine esterase activity"/>
    <property type="evidence" value="ECO:0007669"/>
    <property type="project" value="UniProtKB-EC"/>
</dbReference>
<dbReference type="InParanoid" id="A0A177D225"/>
<evidence type="ECO:0000256" key="1">
    <source>
        <dbReference type="ARBA" id="ARBA00013201"/>
    </source>
</evidence>
<dbReference type="EC" id="3.1.1.47" evidence="1"/>
<dbReference type="GO" id="GO:0016042">
    <property type="term" value="P:lipid catabolic process"/>
    <property type="evidence" value="ECO:0007669"/>
    <property type="project" value="UniProtKB-KW"/>
</dbReference>
<accession>A0A177D225</accession>
<dbReference type="Gene3D" id="3.40.50.1820">
    <property type="entry name" value="alpha/beta hydrolase"/>
    <property type="match status" value="1"/>
</dbReference>
<dbReference type="PANTHER" id="PTHR10272">
    <property type="entry name" value="PLATELET-ACTIVATING FACTOR ACETYLHYDROLASE"/>
    <property type="match status" value="1"/>
</dbReference>
<keyword evidence="4" id="KW-0443">Lipid metabolism</keyword>
<organism evidence="5 6">
    <name type="scientific">Paraphaeosphaeria sporulosa</name>
    <dbReference type="NCBI Taxonomy" id="1460663"/>
    <lineage>
        <taxon>Eukaryota</taxon>
        <taxon>Fungi</taxon>
        <taxon>Dikarya</taxon>
        <taxon>Ascomycota</taxon>
        <taxon>Pezizomycotina</taxon>
        <taxon>Dothideomycetes</taxon>
        <taxon>Pleosporomycetidae</taxon>
        <taxon>Pleosporales</taxon>
        <taxon>Massarineae</taxon>
        <taxon>Didymosphaeriaceae</taxon>
        <taxon>Paraphaeosphaeria</taxon>
    </lineage>
</organism>